<evidence type="ECO:0000313" key="4">
    <source>
        <dbReference type="Proteomes" id="UP000054935"/>
    </source>
</evidence>
<protein>
    <recommendedName>
        <fullName evidence="2">SH3b domain-containing protein</fullName>
    </recommendedName>
</protein>
<dbReference type="InterPro" id="IPR009642">
    <property type="entry name" value="DUF1236"/>
</dbReference>
<reference evidence="3 4" key="1">
    <citation type="submission" date="2015-09" db="EMBL/GenBank/DDBJ databases">
        <authorList>
            <consortium name="Swine Surveillance"/>
        </authorList>
    </citation>
    <scope>NUCLEOTIDE SEQUENCE [LARGE SCALE GENOMIC DNA]</scope>
    <source>
        <strain evidence="3 4">CECT 7648</strain>
    </source>
</reference>
<organism evidence="3 4">
    <name type="scientific">Tropicibacter naphthalenivorans</name>
    <dbReference type="NCBI Taxonomy" id="441103"/>
    <lineage>
        <taxon>Bacteria</taxon>
        <taxon>Pseudomonadati</taxon>
        <taxon>Pseudomonadota</taxon>
        <taxon>Alphaproteobacteria</taxon>
        <taxon>Rhodobacterales</taxon>
        <taxon>Roseobacteraceae</taxon>
        <taxon>Tropicibacter</taxon>
    </lineage>
</organism>
<dbReference type="Pfam" id="PF08239">
    <property type="entry name" value="SH3_3"/>
    <property type="match status" value="1"/>
</dbReference>
<dbReference type="EMBL" id="CYSE01000005">
    <property type="protein sequence ID" value="CUH80244.1"/>
    <property type="molecule type" value="Genomic_DNA"/>
</dbReference>
<gene>
    <name evidence="3" type="ORF">TRN7648_02891</name>
</gene>
<evidence type="ECO:0000259" key="2">
    <source>
        <dbReference type="PROSITE" id="PS51781"/>
    </source>
</evidence>
<feature type="signal peptide" evidence="1">
    <location>
        <begin position="1"/>
        <end position="22"/>
    </location>
</feature>
<sequence length="217" mass="22320">MFTRTISAATAIALITATTASAAGTAFATTDLNLRAGPGPQFEIIDVIDSQDATTVESCVVETNWCKVSYDGTEGWAFGDYLTGQLETPVPVYLPESTIEVQTITYNEANEGNAVAGAVAGGAIAAAALGGPLAIIGGVMLGAGTGANIDPEQTTVTYIRENPIDPVFADGEVVVGAKLQGEAPLVAVPDSPYSYVNLNNTYALVEPASGEIVYILR</sequence>
<dbReference type="STRING" id="441103.TRN7648_02891"/>
<proteinExistence type="predicted"/>
<evidence type="ECO:0000256" key="1">
    <source>
        <dbReference type="SAM" id="SignalP"/>
    </source>
</evidence>
<feature type="domain" description="SH3b" evidence="2">
    <location>
        <begin position="17"/>
        <end position="86"/>
    </location>
</feature>
<accession>A0A0P1GFS6</accession>
<keyword evidence="1" id="KW-0732">Signal</keyword>
<dbReference type="Gene3D" id="2.30.30.40">
    <property type="entry name" value="SH3 Domains"/>
    <property type="match status" value="1"/>
</dbReference>
<evidence type="ECO:0000313" key="3">
    <source>
        <dbReference type="EMBL" id="CUH80244.1"/>
    </source>
</evidence>
<dbReference type="RefSeq" id="WP_058248376.1">
    <property type="nucleotide sequence ID" value="NZ_CYSE01000005.1"/>
</dbReference>
<dbReference type="OrthoDB" id="102964at2"/>
<dbReference type="Proteomes" id="UP000054935">
    <property type="component" value="Unassembled WGS sequence"/>
</dbReference>
<feature type="chain" id="PRO_5006063376" description="SH3b domain-containing protein" evidence="1">
    <location>
        <begin position="23"/>
        <end position="217"/>
    </location>
</feature>
<name>A0A0P1GFS6_9RHOB</name>
<dbReference type="InterPro" id="IPR003646">
    <property type="entry name" value="SH3-like_bac-type"/>
</dbReference>
<keyword evidence="4" id="KW-1185">Reference proteome</keyword>
<dbReference type="Pfam" id="PF06823">
    <property type="entry name" value="DUF1236"/>
    <property type="match status" value="1"/>
</dbReference>
<dbReference type="AlphaFoldDB" id="A0A0P1GFS6"/>
<dbReference type="PROSITE" id="PS51781">
    <property type="entry name" value="SH3B"/>
    <property type="match status" value="1"/>
</dbReference>